<sequence>MANYACNIEWSRGDAAFTDGKYSRAHRWRFDGGTVVPASSSPHSVRLPYSDAAAVDPEEALVAAVSSCHMLWFLSLAAGAGFVVDRYTDDAEGRMGRFADGHRGITEVLLRPQVVLRGARVPDDAAIAHLHHEAHAHCDLAHSIRGEVKVEGGWRHLP</sequence>
<evidence type="ECO:0000313" key="1">
    <source>
        <dbReference type="EMBL" id="MBE7370109.1"/>
    </source>
</evidence>
<protein>
    <submittedName>
        <fullName evidence="1">OsmC family protein</fullName>
    </submittedName>
</protein>
<dbReference type="PANTHER" id="PTHR42830">
    <property type="entry name" value="OSMOTICALLY INDUCIBLE FAMILY PROTEIN"/>
    <property type="match status" value="1"/>
</dbReference>
<dbReference type="InterPro" id="IPR015946">
    <property type="entry name" value="KH_dom-like_a/b"/>
</dbReference>
<dbReference type="InterPro" id="IPR036102">
    <property type="entry name" value="OsmC/Ohrsf"/>
</dbReference>
<reference evidence="1 2" key="1">
    <citation type="submission" date="2020-10" db="EMBL/GenBank/DDBJ databases">
        <title>Ramlibacter sp. HM2 16S ribosomal RNA gene Genome sequencing and assembly.</title>
        <authorList>
            <person name="Kang M."/>
        </authorList>
    </citation>
    <scope>NUCLEOTIDE SEQUENCE [LARGE SCALE GENOMIC DNA]</scope>
    <source>
        <strain evidence="1 2">HM2</strain>
    </source>
</reference>
<evidence type="ECO:0000313" key="2">
    <source>
        <dbReference type="Proteomes" id="UP000806285"/>
    </source>
</evidence>
<dbReference type="EMBL" id="JADDIV010000006">
    <property type="protein sequence ID" value="MBE7370109.1"/>
    <property type="molecule type" value="Genomic_DNA"/>
</dbReference>
<keyword evidence="2" id="KW-1185">Reference proteome</keyword>
<comment type="caution">
    <text evidence="1">The sequence shown here is derived from an EMBL/GenBank/DDBJ whole genome shotgun (WGS) entry which is preliminary data.</text>
</comment>
<gene>
    <name evidence="1" type="ORF">IM787_21290</name>
</gene>
<dbReference type="InterPro" id="IPR052707">
    <property type="entry name" value="OsmC_Ohr_Peroxiredoxin"/>
</dbReference>
<proteinExistence type="predicted"/>
<dbReference type="Gene3D" id="3.30.300.20">
    <property type="match status" value="1"/>
</dbReference>
<name>A0ABR9S9M2_9BURK</name>
<dbReference type="SUPFAM" id="SSF82784">
    <property type="entry name" value="OsmC-like"/>
    <property type="match status" value="1"/>
</dbReference>
<dbReference type="Proteomes" id="UP000806285">
    <property type="component" value="Unassembled WGS sequence"/>
</dbReference>
<dbReference type="InterPro" id="IPR003718">
    <property type="entry name" value="OsmC/Ohr_fam"/>
</dbReference>
<dbReference type="Pfam" id="PF02566">
    <property type="entry name" value="OsmC"/>
    <property type="match status" value="1"/>
</dbReference>
<organism evidence="1 2">
    <name type="scientific">Ramlibacter pallidus</name>
    <dbReference type="NCBI Taxonomy" id="2780087"/>
    <lineage>
        <taxon>Bacteria</taxon>
        <taxon>Pseudomonadati</taxon>
        <taxon>Pseudomonadota</taxon>
        <taxon>Betaproteobacteria</taxon>
        <taxon>Burkholderiales</taxon>
        <taxon>Comamonadaceae</taxon>
        <taxon>Ramlibacter</taxon>
    </lineage>
</organism>
<accession>A0ABR9S9M2</accession>
<dbReference type="RefSeq" id="WP_193678726.1">
    <property type="nucleotide sequence ID" value="NZ_JADDIV010000006.1"/>
</dbReference>
<dbReference type="PANTHER" id="PTHR42830:SF2">
    <property type="entry name" value="OSMC_OHR FAMILY PROTEIN"/>
    <property type="match status" value="1"/>
</dbReference>